<feature type="repeat" description="WD" evidence="3">
    <location>
        <begin position="677"/>
        <end position="718"/>
    </location>
</feature>
<organism evidence="6 7">
    <name type="scientific">Scytalidium lignicola</name>
    <name type="common">Hyphomycete</name>
    <dbReference type="NCBI Taxonomy" id="5539"/>
    <lineage>
        <taxon>Eukaryota</taxon>
        <taxon>Fungi</taxon>
        <taxon>Dikarya</taxon>
        <taxon>Ascomycota</taxon>
        <taxon>Pezizomycotina</taxon>
        <taxon>Leotiomycetes</taxon>
        <taxon>Leotiomycetes incertae sedis</taxon>
        <taxon>Scytalidium</taxon>
    </lineage>
</organism>
<dbReference type="Proteomes" id="UP000258309">
    <property type="component" value="Unassembled WGS sequence"/>
</dbReference>
<evidence type="ECO:0000313" key="6">
    <source>
        <dbReference type="EMBL" id="RFU31129.1"/>
    </source>
</evidence>
<feature type="repeat" description="WD" evidence="3">
    <location>
        <begin position="1055"/>
        <end position="1096"/>
    </location>
</feature>
<accession>A0A3E2HCH8</accession>
<evidence type="ECO:0000259" key="5">
    <source>
        <dbReference type="Pfam" id="PF24883"/>
    </source>
</evidence>
<dbReference type="InterPro" id="IPR019775">
    <property type="entry name" value="WD40_repeat_CS"/>
</dbReference>
<dbReference type="OMA" id="RADFLGW"/>
<keyword evidence="1 3" id="KW-0853">WD repeat</keyword>
<dbReference type="InterPro" id="IPR018391">
    <property type="entry name" value="PQQ_b-propeller_rpt"/>
</dbReference>
<dbReference type="PROSITE" id="PS50294">
    <property type="entry name" value="WD_REPEATS_REGION"/>
    <property type="match status" value="11"/>
</dbReference>
<dbReference type="SUPFAM" id="SSF50998">
    <property type="entry name" value="Quinoprotein alcohol dehydrogenase-like"/>
    <property type="match status" value="1"/>
</dbReference>
<dbReference type="PROSITE" id="PS00678">
    <property type="entry name" value="WD_REPEATS_1"/>
    <property type="match status" value="7"/>
</dbReference>
<dbReference type="InterPro" id="IPR015943">
    <property type="entry name" value="WD40/YVTN_repeat-like_dom_sf"/>
</dbReference>
<feature type="repeat" description="WD" evidence="3">
    <location>
        <begin position="845"/>
        <end position="886"/>
    </location>
</feature>
<evidence type="ECO:0000256" key="1">
    <source>
        <dbReference type="ARBA" id="ARBA00022574"/>
    </source>
</evidence>
<evidence type="ECO:0000313" key="7">
    <source>
        <dbReference type="Proteomes" id="UP000258309"/>
    </source>
</evidence>
<proteinExistence type="predicted"/>
<reference evidence="6 7" key="1">
    <citation type="submission" date="2018-05" db="EMBL/GenBank/DDBJ databases">
        <title>Draft genome sequence of Scytalidium lignicola DSM 105466, a ubiquitous saprotrophic fungus.</title>
        <authorList>
            <person name="Buettner E."/>
            <person name="Gebauer A.M."/>
            <person name="Hofrichter M."/>
            <person name="Liers C."/>
            <person name="Kellner H."/>
        </authorList>
    </citation>
    <scope>NUCLEOTIDE SEQUENCE [LARGE SCALE GENOMIC DNA]</scope>
    <source>
        <strain evidence="6 7">DSM 105466</strain>
    </source>
</reference>
<dbReference type="InterPro" id="IPR036322">
    <property type="entry name" value="WD40_repeat_dom_sf"/>
</dbReference>
<dbReference type="PANTHER" id="PTHR19879:SF9">
    <property type="entry name" value="TRANSCRIPTION INITIATION FACTOR TFIID SUBUNIT 5"/>
    <property type="match status" value="1"/>
</dbReference>
<dbReference type="InterPro" id="IPR001680">
    <property type="entry name" value="WD40_rpt"/>
</dbReference>
<dbReference type="SUPFAM" id="SSF50978">
    <property type="entry name" value="WD40 repeat-like"/>
    <property type="match status" value="1"/>
</dbReference>
<name>A0A3E2HCH8_SCYLI</name>
<dbReference type="InterPro" id="IPR056884">
    <property type="entry name" value="NPHP3-like_N"/>
</dbReference>
<feature type="repeat" description="WD" evidence="3">
    <location>
        <begin position="803"/>
        <end position="844"/>
    </location>
</feature>
<dbReference type="PROSITE" id="PS50082">
    <property type="entry name" value="WD_REPEATS_2"/>
    <property type="match status" value="11"/>
</dbReference>
<dbReference type="Gene3D" id="2.130.10.10">
    <property type="entry name" value="YVTN repeat-like/Quinoprotein amine dehydrogenase"/>
    <property type="match status" value="5"/>
</dbReference>
<dbReference type="InterPro" id="IPR027417">
    <property type="entry name" value="P-loop_NTPase"/>
</dbReference>
<dbReference type="STRING" id="5539.A0A3E2HCH8"/>
<feature type="repeat" description="WD" evidence="3">
    <location>
        <begin position="635"/>
        <end position="676"/>
    </location>
</feature>
<feature type="non-terminal residue" evidence="6">
    <location>
        <position position="1329"/>
    </location>
</feature>
<dbReference type="Pfam" id="PF23414">
    <property type="entry name" value="Beta-prop_EML_2"/>
    <property type="match status" value="1"/>
</dbReference>
<feature type="repeat" description="WD" evidence="3">
    <location>
        <begin position="887"/>
        <end position="928"/>
    </location>
</feature>
<feature type="repeat" description="WD" evidence="3">
    <location>
        <begin position="929"/>
        <end position="970"/>
    </location>
</feature>
<dbReference type="PRINTS" id="PR00320">
    <property type="entry name" value="GPROTEINBRPT"/>
</dbReference>
<dbReference type="Gene3D" id="3.40.50.300">
    <property type="entry name" value="P-loop containing nucleotide triphosphate hydrolases"/>
    <property type="match status" value="1"/>
</dbReference>
<feature type="domain" description="EML-like second beta-propeller" evidence="4">
    <location>
        <begin position="938"/>
        <end position="1095"/>
    </location>
</feature>
<dbReference type="InterPro" id="IPR011047">
    <property type="entry name" value="Quinoprotein_ADH-like_sf"/>
</dbReference>
<dbReference type="PANTHER" id="PTHR19879">
    <property type="entry name" value="TRANSCRIPTION INITIATION FACTOR TFIID"/>
    <property type="match status" value="1"/>
</dbReference>
<feature type="repeat" description="WD" evidence="3">
    <location>
        <begin position="971"/>
        <end position="1012"/>
    </location>
</feature>
<evidence type="ECO:0008006" key="8">
    <source>
        <dbReference type="Google" id="ProtNLM"/>
    </source>
</evidence>
<comment type="caution">
    <text evidence="6">The sequence shown here is derived from an EMBL/GenBank/DDBJ whole genome shotgun (WGS) entry which is preliminary data.</text>
</comment>
<dbReference type="OrthoDB" id="674604at2759"/>
<dbReference type="InterPro" id="IPR055442">
    <property type="entry name" value="Beta-prop_EML-like_2nd"/>
</dbReference>
<evidence type="ECO:0000256" key="3">
    <source>
        <dbReference type="PROSITE-ProRule" id="PRU00221"/>
    </source>
</evidence>
<feature type="repeat" description="WD" evidence="3">
    <location>
        <begin position="761"/>
        <end position="802"/>
    </location>
</feature>
<dbReference type="SMART" id="SM00564">
    <property type="entry name" value="PQQ"/>
    <property type="match status" value="6"/>
</dbReference>
<dbReference type="InterPro" id="IPR020472">
    <property type="entry name" value="WD40_PAC1"/>
</dbReference>
<dbReference type="SUPFAM" id="SSF52540">
    <property type="entry name" value="P-loop containing nucleoside triphosphate hydrolases"/>
    <property type="match status" value="1"/>
</dbReference>
<feature type="repeat" description="WD" evidence="3">
    <location>
        <begin position="1013"/>
        <end position="1054"/>
    </location>
</feature>
<feature type="non-terminal residue" evidence="6">
    <location>
        <position position="1"/>
    </location>
</feature>
<dbReference type="SMART" id="SM00320">
    <property type="entry name" value="WD40"/>
    <property type="match status" value="12"/>
</dbReference>
<dbReference type="EMBL" id="NCSJ02000083">
    <property type="protein sequence ID" value="RFU31129.1"/>
    <property type="molecule type" value="Genomic_DNA"/>
</dbReference>
<dbReference type="Pfam" id="PF00400">
    <property type="entry name" value="WD40"/>
    <property type="match status" value="7"/>
</dbReference>
<keyword evidence="7" id="KW-1185">Reference proteome</keyword>
<feature type="repeat" description="WD" evidence="3">
    <location>
        <begin position="719"/>
        <end position="760"/>
    </location>
</feature>
<feature type="domain" description="Nephrocystin 3-like N-terminal" evidence="5">
    <location>
        <begin position="79"/>
        <end position="237"/>
    </location>
</feature>
<protein>
    <recommendedName>
        <fullName evidence="8">NACHT domain-containing protein</fullName>
    </recommendedName>
</protein>
<gene>
    <name evidence="6" type="ORF">B7463_g5199</name>
</gene>
<keyword evidence="2" id="KW-0677">Repeat</keyword>
<dbReference type="Pfam" id="PF24883">
    <property type="entry name" value="NPHP3_N"/>
    <property type="match status" value="1"/>
</dbReference>
<sequence>MSLPEQPSRQTPTQSNQYHHIQIREGATAQLGNIFHNSPEDLLNLLPFATNAAFNSYSRQHEPVCLPDTRVDLLQDIYNWADGKDAQDVQGIFWLNGLAGTGKSTIARTVARRFFDQKRLGASFLFSKGGGDVSNASKFFTSLAVQLASTVPSLQSHIRDAVREQSNIASLSLLDQWSHLIFSPLSKLKNSSKSSYIIVVDALDECEDDNNIQIILQLLAKAPSLATVRLQVFLTSRPNVLIRHGIHCIPRAEHQDFILHNIQSTVVNHDIFIFLEYNLGAIRQECALGADWPGKAVLSQLVLYTCGLFIWAATACRFIREGKRFARRRLDIILKGSSSTATAPEKHLNEIYLAVLKHSISSEYSDEEKEEACDMLKHTLGSIVVLLSPLSPSSLSTLLHLPKEDVDWTLKDLYAILDVPEDPTHHLRLHHPSFRDFLLNKDRCGDFWVDETVAHQTLAAGCIQLMSQTFEKDICKMHAPGSQPNQIESSWIEKCLPPEIQYACLYWVQHLRKSSSQVQNSEEAYRFLQAHILHWLEALGWMGKMSEGIQAILSLEAHVSVNENPDVRAFIHDAKRFALSNRQVIEQTPLQSYCSALIFSPEKSIVRETFINCIPPWIQRKPRVQEHWSAALQTLEGHSSFVNSVAFSPDGKQVVSGSHDKTVRLWDTATGRMLQTLEGHSSTVNSVAFSPDGKQIVSGSEDRIVRFWDTTTGKMLQMLESHSSSVKSVAFSPDGKQVISGSKDKTVRLWDVVSGAVLHILENHSNIVSPVVFSPDGKQVVFGSGNKTVQLWDIMTKRTLQMFEGHSSWVFSVAFSLDGKQVVSGSRDRTVRLWDAVSGAVLQTFEGHSSTVNSVAFSPDGKQVVSGSNDKTVQLWDTVTGKMLQTFEGHSHIVNTVTFSPDGKLVMSGSSDMTVRLWDTTSRVVLQTFESHSSIVNSVAFSPDGKQVVSGSDDQTVRLWDTSTGKMLQTLKGHLDFVRSVAFSPDGKQVVSGAYDETIRLWDVTTGKILQTLKGHSSWVNSVAFSPDGKQVVSGSDDETVRLWDVLTGRMLQTLEEHSSSVRSVAFSPDGKQVISWAYDETIRLWDTMTGRVLQTLEGHSSSIRPVAFSPDGNLQPTLYVYNHWVVEGETNILWLPPDYRPTCEAFWDKTIVLGHSSGRLSFLQFRQGPKLLALPASVDVTMTSPDPSDDSYDPEEPWDLYDDDVPSQQPTQVNKLGLCQFADWDSERTYDEVPPIYIHYSIEWKVTVNNRAIMLKDTEQDVILALAAYWENFLQPKLQTLLQKKNRPLTSEYTTVVVSVMKAREHDLTKQFDETDIDWSIIEKQLVE</sequence>
<dbReference type="CDD" id="cd00200">
    <property type="entry name" value="WD40"/>
    <property type="match status" value="1"/>
</dbReference>
<evidence type="ECO:0000256" key="2">
    <source>
        <dbReference type="ARBA" id="ARBA00022737"/>
    </source>
</evidence>
<evidence type="ECO:0000259" key="4">
    <source>
        <dbReference type="Pfam" id="PF23414"/>
    </source>
</evidence>